<dbReference type="KEGG" id="halu:HUG12_09970"/>
<proteinExistence type="predicted"/>
<dbReference type="AlphaFoldDB" id="A0A7D5LAG1"/>
<reference evidence="1 2" key="1">
    <citation type="submission" date="2020-06" db="EMBL/GenBank/DDBJ databases">
        <title>NJ-3-1, isolated from saline soil.</title>
        <authorList>
            <person name="Cui H.L."/>
            <person name="Shi X."/>
        </authorList>
    </citation>
    <scope>NUCLEOTIDE SEQUENCE [LARGE SCALE GENOMIC DNA]</scope>
    <source>
        <strain evidence="1 2">NJ-3-1</strain>
    </source>
</reference>
<keyword evidence="2" id="KW-1185">Reference proteome</keyword>
<organism evidence="1 2">
    <name type="scientific">Halorarum salinum</name>
    <dbReference type="NCBI Taxonomy" id="2743089"/>
    <lineage>
        <taxon>Archaea</taxon>
        <taxon>Methanobacteriati</taxon>
        <taxon>Methanobacteriota</taxon>
        <taxon>Stenosarchaea group</taxon>
        <taxon>Halobacteria</taxon>
        <taxon>Halobacteriales</taxon>
        <taxon>Haloferacaceae</taxon>
        <taxon>Halorarum</taxon>
    </lineage>
</organism>
<evidence type="ECO:0000313" key="1">
    <source>
        <dbReference type="EMBL" id="QLG62033.1"/>
    </source>
</evidence>
<sequence>MADDIPDDLPDDLADSDYHPFYLGTNEEEGECVHHGPMEERNLVVKNGGHIHAVQDEAALYFCPECCVQLVYDRTGRDVGQGEAVQIMSGRLRESWDEIKSLFVDLGPGNIDGDTLLFDKQPPEEQIPQHIYDDGDWYIAGR</sequence>
<gene>
    <name evidence="1" type="ORF">HUG12_09970</name>
</gene>
<protein>
    <submittedName>
        <fullName evidence="1">Uncharacterized protein</fullName>
    </submittedName>
</protein>
<accession>A0A7D5LAG1</accession>
<name>A0A7D5LAG1_9EURY</name>
<evidence type="ECO:0000313" key="2">
    <source>
        <dbReference type="Proteomes" id="UP000509626"/>
    </source>
</evidence>
<dbReference type="RefSeq" id="WP_179268618.1">
    <property type="nucleotide sequence ID" value="NZ_CP058579.1"/>
</dbReference>
<dbReference type="Proteomes" id="UP000509626">
    <property type="component" value="Chromosome"/>
</dbReference>
<dbReference type="EMBL" id="CP058579">
    <property type="protein sequence ID" value="QLG62033.1"/>
    <property type="molecule type" value="Genomic_DNA"/>
</dbReference>
<dbReference type="GeneID" id="56037787"/>